<dbReference type="Gene3D" id="1.25.40.10">
    <property type="entry name" value="Tetratricopeptide repeat domain"/>
    <property type="match status" value="1"/>
</dbReference>
<dbReference type="OrthoDB" id="5338882at2"/>
<dbReference type="eggNOG" id="COG1729">
    <property type="taxonomic scope" value="Bacteria"/>
</dbReference>
<feature type="chain" id="PRO_5003682127" evidence="2">
    <location>
        <begin position="20"/>
        <end position="308"/>
    </location>
</feature>
<dbReference type="PATRIC" id="fig|760154.4.peg.575"/>
<feature type="compositionally biased region" description="Low complexity" evidence="1">
    <location>
        <begin position="64"/>
        <end position="75"/>
    </location>
</feature>
<feature type="region of interest" description="Disordered" evidence="1">
    <location>
        <begin position="159"/>
        <end position="191"/>
    </location>
</feature>
<dbReference type="InterPro" id="IPR019734">
    <property type="entry name" value="TPR_rpt"/>
</dbReference>
<dbReference type="SMART" id="SM00028">
    <property type="entry name" value="TPR"/>
    <property type="match status" value="2"/>
</dbReference>
<dbReference type="AlphaFoldDB" id="I3XVB3"/>
<accession>I3XVB3</accession>
<reference evidence="3 4" key="1">
    <citation type="submission" date="2012-06" db="EMBL/GenBank/DDBJ databases">
        <title>Complete sequence of Sulfurospirillum barnesii SES-3.</title>
        <authorList>
            <consortium name="US DOE Joint Genome Institute"/>
            <person name="Lucas S."/>
            <person name="Han J."/>
            <person name="Lapidus A."/>
            <person name="Cheng J.-F."/>
            <person name="Goodwin L."/>
            <person name="Pitluck S."/>
            <person name="Peters L."/>
            <person name="Ovchinnikova G."/>
            <person name="Lu M."/>
            <person name="Detter J.C."/>
            <person name="Han C."/>
            <person name="Tapia R."/>
            <person name="Land M."/>
            <person name="Hauser L."/>
            <person name="Kyrpides N."/>
            <person name="Ivanova N."/>
            <person name="Pagani I."/>
            <person name="Stolz J."/>
            <person name="Arkin A."/>
            <person name="Dehal P."/>
            <person name="Oremland R."/>
            <person name="Saltikov C."/>
            <person name="Basu P."/>
            <person name="Hollibaugh J."/>
            <person name="Newman D."/>
            <person name="Stolyar S."/>
            <person name="Hazen T."/>
            <person name="Woyke T."/>
        </authorList>
    </citation>
    <scope>NUCLEOTIDE SEQUENCE [LARGE SCALE GENOMIC DNA]</scope>
    <source>
        <strain evidence="4">ATCC 700032 / DSM 10660 / SES-3</strain>
    </source>
</reference>
<evidence type="ECO:0000256" key="2">
    <source>
        <dbReference type="SAM" id="SignalP"/>
    </source>
</evidence>
<dbReference type="EMBL" id="CP003333">
    <property type="protein sequence ID" value="AFL67887.1"/>
    <property type="molecule type" value="Genomic_DNA"/>
</dbReference>
<keyword evidence="4" id="KW-1185">Reference proteome</keyword>
<dbReference type="Proteomes" id="UP000006176">
    <property type="component" value="Chromosome"/>
</dbReference>
<gene>
    <name evidence="3" type="ordered locus">Sulba_0578</name>
</gene>
<organism evidence="3 4">
    <name type="scientific">Sulfurospirillum barnesii (strain ATCC 700032 / DSM 10660 / SES-3)</name>
    <dbReference type="NCBI Taxonomy" id="760154"/>
    <lineage>
        <taxon>Bacteria</taxon>
        <taxon>Pseudomonadati</taxon>
        <taxon>Campylobacterota</taxon>
        <taxon>Epsilonproteobacteria</taxon>
        <taxon>Campylobacterales</taxon>
        <taxon>Sulfurospirillaceae</taxon>
        <taxon>Sulfurospirillum</taxon>
    </lineage>
</organism>
<dbReference type="STRING" id="760154.Sulba_0578"/>
<protein>
    <submittedName>
        <fullName evidence="3">Uncharacterized protein</fullName>
    </submittedName>
</protein>
<evidence type="ECO:0000313" key="3">
    <source>
        <dbReference type="EMBL" id="AFL67887.1"/>
    </source>
</evidence>
<feature type="compositionally biased region" description="Polar residues" evidence="1">
    <location>
        <begin position="159"/>
        <end position="177"/>
    </location>
</feature>
<dbReference type="SUPFAM" id="SSF48452">
    <property type="entry name" value="TPR-like"/>
    <property type="match status" value="1"/>
</dbReference>
<keyword evidence="2" id="KW-0732">Signal</keyword>
<name>I3XVB3_SULBS</name>
<dbReference type="KEGG" id="sba:Sulba_0578"/>
<proteinExistence type="predicted"/>
<feature type="signal peptide" evidence="2">
    <location>
        <begin position="1"/>
        <end position="19"/>
    </location>
</feature>
<sequence length="308" mass="34307">MKKKFFICSIALLPLVVLSAEPSAYGTIDSNSISSKEIISQDVNSYQTTPNVPVPSKSIRYSEPEASSSNSSEQYEGVRSVLQSYETKISKQDARIRELEDEMGKLKGYVEESRKIQLENQEKVKIVLAELSTLIDSINKNYVSKEKFDQLANELKGSKTVSSKQTATTPSDAANTTPEKEASSKTVSAKELSQKDSATLMKEADDLFETKAYANAEVMYKELLNRNYKPAKANFSLGEIAYSKKSYAMAIEYYKTSISLFDKAPYIPTLLYHTGASFEKLGKAKEAQGFYKALKENYPTSPEAKKVK</sequence>
<dbReference type="InterPro" id="IPR011990">
    <property type="entry name" value="TPR-like_helical_dom_sf"/>
</dbReference>
<evidence type="ECO:0000313" key="4">
    <source>
        <dbReference type="Proteomes" id="UP000006176"/>
    </source>
</evidence>
<dbReference type="HOGENOM" id="CLU_066841_0_0_7"/>
<feature type="region of interest" description="Disordered" evidence="1">
    <location>
        <begin position="44"/>
        <end position="75"/>
    </location>
</feature>
<evidence type="ECO:0000256" key="1">
    <source>
        <dbReference type="SAM" id="MobiDB-lite"/>
    </source>
</evidence>